<dbReference type="InterPro" id="IPR050502">
    <property type="entry name" value="Euk_RNA-bind_prot"/>
</dbReference>
<organism evidence="4 5">
    <name type="scientific">Mucilaginibacter mali</name>
    <dbReference type="NCBI Taxonomy" id="2740462"/>
    <lineage>
        <taxon>Bacteria</taxon>
        <taxon>Pseudomonadati</taxon>
        <taxon>Bacteroidota</taxon>
        <taxon>Sphingobacteriia</taxon>
        <taxon>Sphingobacteriales</taxon>
        <taxon>Sphingobacteriaceae</taxon>
        <taxon>Mucilaginibacter</taxon>
    </lineage>
</organism>
<reference evidence="4 5" key="1">
    <citation type="submission" date="2020-05" db="EMBL/GenBank/DDBJ databases">
        <title>Mucilaginibacter mali sp. nov.</title>
        <authorList>
            <person name="Kim H.S."/>
            <person name="Lee K.C."/>
            <person name="Suh M.K."/>
            <person name="Kim J.-S."/>
            <person name="Han K.-I."/>
            <person name="Eom M.K."/>
            <person name="Shin Y.K."/>
            <person name="Lee J.-S."/>
        </authorList>
    </citation>
    <scope>NUCLEOTIDE SEQUENCE [LARGE SCALE GENOMIC DNA]</scope>
    <source>
        <strain evidence="4 5">G2-14</strain>
    </source>
</reference>
<evidence type="ECO:0000313" key="5">
    <source>
        <dbReference type="Proteomes" id="UP000505355"/>
    </source>
</evidence>
<dbReference type="PROSITE" id="PS50102">
    <property type="entry name" value="RRM"/>
    <property type="match status" value="1"/>
</dbReference>
<dbReference type="AlphaFoldDB" id="A0A7D4Q3Y2"/>
<evidence type="ECO:0000256" key="2">
    <source>
        <dbReference type="SAM" id="MobiDB-lite"/>
    </source>
</evidence>
<keyword evidence="5" id="KW-1185">Reference proteome</keyword>
<dbReference type="Proteomes" id="UP000505355">
    <property type="component" value="Chromosome"/>
</dbReference>
<feature type="domain" description="RRM" evidence="3">
    <location>
        <begin position="2"/>
        <end position="80"/>
    </location>
</feature>
<evidence type="ECO:0000313" key="4">
    <source>
        <dbReference type="EMBL" id="QKJ32566.1"/>
    </source>
</evidence>
<dbReference type="InterPro" id="IPR000504">
    <property type="entry name" value="RRM_dom"/>
</dbReference>
<name>A0A7D4Q3Y2_9SPHI</name>
<keyword evidence="1" id="KW-0694">RNA-binding</keyword>
<dbReference type="KEGG" id="mmab:HQ865_23310"/>
<dbReference type="Pfam" id="PF00076">
    <property type="entry name" value="RRM_1"/>
    <property type="match status" value="1"/>
</dbReference>
<feature type="compositionally biased region" description="Basic residues" evidence="2">
    <location>
        <begin position="98"/>
        <end position="108"/>
    </location>
</feature>
<dbReference type="PANTHER" id="PTHR48025">
    <property type="entry name" value="OS02G0815200 PROTEIN"/>
    <property type="match status" value="1"/>
</dbReference>
<evidence type="ECO:0000259" key="3">
    <source>
        <dbReference type="PROSITE" id="PS50102"/>
    </source>
</evidence>
<dbReference type="SUPFAM" id="SSF54928">
    <property type="entry name" value="RNA-binding domain, RBD"/>
    <property type="match status" value="1"/>
</dbReference>
<dbReference type="InterPro" id="IPR035979">
    <property type="entry name" value="RBD_domain_sf"/>
</dbReference>
<protein>
    <submittedName>
        <fullName evidence="4">RNA-binding protein</fullName>
    </submittedName>
</protein>
<evidence type="ECO:0000256" key="1">
    <source>
        <dbReference type="ARBA" id="ARBA00022884"/>
    </source>
</evidence>
<sequence>MVKLYVGGFPLDTTEMELVQLISLHATVSTIKIVRDKKTRISKGYAFLEITERAGLDAAVDALDGYMLHGKELRLNMVEEAPPAPVRSYVKVAPRTGPPKKMRPRRNT</sequence>
<feature type="region of interest" description="Disordered" evidence="2">
    <location>
        <begin position="88"/>
        <end position="108"/>
    </location>
</feature>
<dbReference type="GO" id="GO:0003729">
    <property type="term" value="F:mRNA binding"/>
    <property type="evidence" value="ECO:0007669"/>
    <property type="project" value="TreeGrafter"/>
</dbReference>
<dbReference type="RefSeq" id="WP_173417215.1">
    <property type="nucleotide sequence ID" value="NZ_CP054139.1"/>
</dbReference>
<dbReference type="InterPro" id="IPR012677">
    <property type="entry name" value="Nucleotide-bd_a/b_plait_sf"/>
</dbReference>
<dbReference type="PANTHER" id="PTHR48025:SF1">
    <property type="entry name" value="RRM DOMAIN-CONTAINING PROTEIN"/>
    <property type="match status" value="1"/>
</dbReference>
<proteinExistence type="predicted"/>
<dbReference type="SMART" id="SM00360">
    <property type="entry name" value="RRM"/>
    <property type="match status" value="1"/>
</dbReference>
<accession>A0A7D4Q3Y2</accession>
<dbReference type="Gene3D" id="3.30.70.330">
    <property type="match status" value="1"/>
</dbReference>
<dbReference type="EMBL" id="CP054139">
    <property type="protein sequence ID" value="QKJ32566.1"/>
    <property type="molecule type" value="Genomic_DNA"/>
</dbReference>
<gene>
    <name evidence="4" type="ORF">HQ865_23310</name>
</gene>